<evidence type="ECO:0000256" key="8">
    <source>
        <dbReference type="ARBA" id="ARBA00023014"/>
    </source>
</evidence>
<dbReference type="FunFam" id="1.10.45.10:FF:000001">
    <property type="entry name" value="D-lactate dehydrogenase mitochondrial"/>
    <property type="match status" value="1"/>
</dbReference>
<dbReference type="InterPro" id="IPR017900">
    <property type="entry name" value="4Fe4S_Fe_S_CS"/>
</dbReference>
<keyword evidence="3" id="KW-0285">Flavoprotein</keyword>
<comment type="similarity">
    <text evidence="2">Belongs to the FAD-binding oxidoreductase/transferase type 4 family.</text>
</comment>
<dbReference type="InterPro" id="IPR051914">
    <property type="entry name" value="FAD-linked_OxidoTrans_Type4"/>
</dbReference>
<dbReference type="Pfam" id="PF02913">
    <property type="entry name" value="FAD-oxidase_C"/>
    <property type="match status" value="1"/>
</dbReference>
<dbReference type="InterPro" id="IPR016171">
    <property type="entry name" value="Vanillyl_alc_oxidase_C-sub2"/>
</dbReference>
<comment type="cofactor">
    <cofactor evidence="1">
        <name>FAD</name>
        <dbReference type="ChEBI" id="CHEBI:57692"/>
    </cofactor>
</comment>
<dbReference type="PANTHER" id="PTHR42934:SF1">
    <property type="entry name" value="GLYCOLATE OXIDASE SUBUNIT GLCD"/>
    <property type="match status" value="1"/>
</dbReference>
<dbReference type="FunFam" id="3.30.70.2740:FF:000001">
    <property type="entry name" value="D-lactate dehydrogenase mitochondrial"/>
    <property type="match status" value="1"/>
</dbReference>
<keyword evidence="6" id="KW-0560">Oxidoreductase</keyword>
<dbReference type="InterPro" id="IPR016169">
    <property type="entry name" value="FAD-bd_PCMH_sub2"/>
</dbReference>
<comment type="caution">
    <text evidence="11">The sequence shown here is derived from an EMBL/GenBank/DDBJ whole genome shotgun (WGS) entry which is preliminary data.</text>
</comment>
<dbReference type="PROSITE" id="PS51387">
    <property type="entry name" value="FAD_PCMH"/>
    <property type="match status" value="1"/>
</dbReference>
<evidence type="ECO:0000256" key="3">
    <source>
        <dbReference type="ARBA" id="ARBA00022630"/>
    </source>
</evidence>
<evidence type="ECO:0000256" key="1">
    <source>
        <dbReference type="ARBA" id="ARBA00001974"/>
    </source>
</evidence>
<dbReference type="Pfam" id="PF13183">
    <property type="entry name" value="Fer4_8"/>
    <property type="match status" value="1"/>
</dbReference>
<dbReference type="InterPro" id="IPR016164">
    <property type="entry name" value="FAD-linked_Oxase-like_C"/>
</dbReference>
<dbReference type="Pfam" id="PF02754">
    <property type="entry name" value="CCG"/>
    <property type="match status" value="2"/>
</dbReference>
<reference evidence="11" key="1">
    <citation type="journal article" date="2020" name="mSystems">
        <title>Genome- and Community-Level Interaction Insights into Carbon Utilization and Element Cycling Functions of Hydrothermarchaeota in Hydrothermal Sediment.</title>
        <authorList>
            <person name="Zhou Z."/>
            <person name="Liu Y."/>
            <person name="Xu W."/>
            <person name="Pan J."/>
            <person name="Luo Z.H."/>
            <person name="Li M."/>
        </authorList>
    </citation>
    <scope>NUCLEOTIDE SEQUENCE [LARGE SCALE GENOMIC DNA]</scope>
    <source>
        <strain evidence="11">SpSt-258</strain>
    </source>
</reference>
<dbReference type="PANTHER" id="PTHR42934">
    <property type="entry name" value="GLYCOLATE OXIDASE SUBUNIT GLCD"/>
    <property type="match status" value="1"/>
</dbReference>
<dbReference type="PROSITE" id="PS00198">
    <property type="entry name" value="4FE4S_FER_1"/>
    <property type="match status" value="2"/>
</dbReference>
<dbReference type="Pfam" id="PF01565">
    <property type="entry name" value="FAD_binding_4"/>
    <property type="match status" value="1"/>
</dbReference>
<dbReference type="InterPro" id="IPR017896">
    <property type="entry name" value="4Fe4S_Fe-S-bd"/>
</dbReference>
<protein>
    <submittedName>
        <fullName evidence="11">FAD-binding protein</fullName>
    </submittedName>
</protein>
<evidence type="ECO:0000256" key="7">
    <source>
        <dbReference type="ARBA" id="ARBA00023004"/>
    </source>
</evidence>
<dbReference type="GO" id="GO:0071949">
    <property type="term" value="F:FAD binding"/>
    <property type="evidence" value="ECO:0007669"/>
    <property type="project" value="InterPro"/>
</dbReference>
<dbReference type="GO" id="GO:0046872">
    <property type="term" value="F:metal ion binding"/>
    <property type="evidence" value="ECO:0007669"/>
    <property type="project" value="UniProtKB-KW"/>
</dbReference>
<dbReference type="SUPFAM" id="SSF56176">
    <property type="entry name" value="FAD-binding/transporter-associated domain-like"/>
    <property type="match status" value="1"/>
</dbReference>
<feature type="domain" description="4Fe-4S ferredoxin-type" evidence="9">
    <location>
        <begin position="484"/>
        <end position="514"/>
    </location>
</feature>
<evidence type="ECO:0000256" key="5">
    <source>
        <dbReference type="ARBA" id="ARBA00022827"/>
    </source>
</evidence>
<keyword evidence="5" id="KW-0274">FAD</keyword>
<dbReference type="InterPro" id="IPR016166">
    <property type="entry name" value="FAD-bd_PCMH"/>
</dbReference>
<feature type="domain" description="FAD-binding PCMH-type" evidence="10">
    <location>
        <begin position="37"/>
        <end position="215"/>
    </location>
</feature>
<dbReference type="PROSITE" id="PS51379">
    <property type="entry name" value="4FE4S_FER_2"/>
    <property type="match status" value="1"/>
</dbReference>
<dbReference type="Gene3D" id="3.30.465.10">
    <property type="match status" value="1"/>
</dbReference>
<dbReference type="SUPFAM" id="SSF46548">
    <property type="entry name" value="alpha-helical ferredoxin"/>
    <property type="match status" value="1"/>
</dbReference>
<keyword evidence="8" id="KW-0411">Iron-sulfur</keyword>
<evidence type="ECO:0000256" key="6">
    <source>
        <dbReference type="ARBA" id="ARBA00023002"/>
    </source>
</evidence>
<dbReference type="Gene3D" id="1.10.1060.10">
    <property type="entry name" value="Alpha-helical ferredoxin"/>
    <property type="match status" value="1"/>
</dbReference>
<organism evidence="11">
    <name type="scientific">candidate division WOR-3 bacterium</name>
    <dbReference type="NCBI Taxonomy" id="2052148"/>
    <lineage>
        <taxon>Bacteria</taxon>
        <taxon>Bacteria division WOR-3</taxon>
    </lineage>
</organism>
<dbReference type="AlphaFoldDB" id="A0A7V0Z6W0"/>
<evidence type="ECO:0000256" key="4">
    <source>
        <dbReference type="ARBA" id="ARBA00022723"/>
    </source>
</evidence>
<keyword evidence="4" id="KW-0479">Metal-binding</keyword>
<evidence type="ECO:0000259" key="10">
    <source>
        <dbReference type="PROSITE" id="PS51387"/>
    </source>
</evidence>
<evidence type="ECO:0000256" key="2">
    <source>
        <dbReference type="ARBA" id="ARBA00008000"/>
    </source>
</evidence>
<dbReference type="InterPro" id="IPR004113">
    <property type="entry name" value="FAD-bd_oxidored_4_C"/>
</dbReference>
<dbReference type="SUPFAM" id="SSF55103">
    <property type="entry name" value="FAD-linked oxidases, C-terminal domain"/>
    <property type="match status" value="1"/>
</dbReference>
<name>A0A7V0Z6W0_UNCW3</name>
<proteinExistence type="inferred from homology"/>
<dbReference type="InterPro" id="IPR004017">
    <property type="entry name" value="Cys_rich_dom"/>
</dbReference>
<evidence type="ECO:0000259" key="9">
    <source>
        <dbReference type="PROSITE" id="PS51379"/>
    </source>
</evidence>
<dbReference type="InterPro" id="IPR006094">
    <property type="entry name" value="Oxid_FAD_bind_N"/>
</dbReference>
<evidence type="ECO:0000313" key="11">
    <source>
        <dbReference type="EMBL" id="HDY59710.1"/>
    </source>
</evidence>
<dbReference type="InterPro" id="IPR009051">
    <property type="entry name" value="Helical_ferredxn"/>
</dbReference>
<dbReference type="GO" id="GO:0016491">
    <property type="term" value="F:oxidoreductase activity"/>
    <property type="evidence" value="ECO:0007669"/>
    <property type="project" value="UniProtKB-KW"/>
</dbReference>
<keyword evidence="7" id="KW-0408">Iron</keyword>
<dbReference type="GO" id="GO:0051536">
    <property type="term" value="F:iron-sulfur cluster binding"/>
    <property type="evidence" value="ECO:0007669"/>
    <property type="project" value="UniProtKB-KW"/>
</dbReference>
<dbReference type="InterPro" id="IPR036318">
    <property type="entry name" value="FAD-bd_PCMH-like_sf"/>
</dbReference>
<dbReference type="Gene3D" id="3.30.70.2740">
    <property type="match status" value="1"/>
</dbReference>
<accession>A0A7V0Z6W0</accession>
<sequence>MPLSKDILKQLEDIVGTEYCKTSNAEIYAYAFDGGIHRHKPDVVVQPQNTQQVQKIVQLANKYKVPVVPRGAGSALCGHSVPILGGITVDMQRMNKIKDIRIGDMFVICEPGVVCDNFNAAIKPYKYFIPGPASSEVATIGGMVAMNASGEKAVKYGATRDYVLGLEVVLPTGEIVRMGTYTIKHSTGYQLERLMCGSEGMLGIITEIVMKITPLPPKIAGCIAAFDDLEKAGQCVANIIAHPIIPSQLEIMSAPCIKAVNKAAKMNLPEVEGILLIEIDGRPETIKQDVETVAKICKEAGAVSMEFTEDEKKITEIWKARKQMIPSLSILKQEYATTMLADDMAVPVSKIPKAVAGIWEISQKYDIIIPPYGHSGDGNLHTKVLMIPTDPKHWEQAKKAVAEIYQLIRDLGGTTTGEHGIGITKAEEFHKEKGDLVPAMKAIKKALDPNNIMNPQKMIDWDKGFMYELRYPLDPNRKLEGHLAKWENEMMTCTMCGYCKNVCPTFVNLLWDPPSGRGRMVLSYGILEKELEIDDSVVKAIFQCTLCRDCNRRCPSKVKVPDVVRAARADLVEKGFAYPAHIEFISKIKKTGNIWGDAESTPPIQEGEVPVFVGCQFLARPNKTKQYLKLFEKLGIKPKVVKEVCCGYPMEALGFVKDFEEHKEKFLKSFPFRTAITLCPTCTVYLREAYKIDAKHALQVIAEKLPGANIKKLSGKVTYHDPCDLSRGAKVIIEPREIINTLGLELVEMKFKQDTSRCCGGGGGILVSDNPLSTKIAEARIKEALATKVDTLVTACATCEQVLKNAATAVAEKGGGKINVLGLQEMVFKAL</sequence>
<gene>
    <name evidence="11" type="ORF">ENP86_09195</name>
</gene>
<dbReference type="Gene3D" id="1.10.45.10">
    <property type="entry name" value="Vanillyl-alcohol Oxidase, Chain A, domain 4"/>
    <property type="match status" value="1"/>
</dbReference>
<dbReference type="EMBL" id="DSKY01000021">
    <property type="protein sequence ID" value="HDY59710.1"/>
    <property type="molecule type" value="Genomic_DNA"/>
</dbReference>